<gene>
    <name evidence="2" type="ORF">DEO72_LG2g1765</name>
</gene>
<protein>
    <submittedName>
        <fullName evidence="2">Uncharacterized protein</fullName>
    </submittedName>
</protein>
<keyword evidence="1" id="KW-1133">Transmembrane helix</keyword>
<proteinExistence type="predicted"/>
<sequence>MQNMVAHGGFAPAAFSSKDEAERGAMVRSSVDVVVVCGRVVAELFEGCEVTAMATAVAFVTGAGMEVLLTMVSDEKVMLLLDSRRDASGGRRKVCRCFNGGVVVNELAMVVQICVLGNGMKVMTLLWWCIFRQVVEVSSGGETVAAGVGMVFAPFMDYAAGAMVVAALLIKLLLLVLHGTDAEHGGSRSPVLLVVCSREASPLLQVRYGVDAAVVRGRTVAELFEGGEVTAMATAVVFMNGVGMEVLLTVVSGEKVMLLLDSRKDAGGGRRKVYRCYHGGVAVNELAMVVQIYVLGNDVKVMALLWWCVFRQVVEVSRGGGTVAAGVGM</sequence>
<evidence type="ECO:0000256" key="1">
    <source>
        <dbReference type="SAM" id="Phobius"/>
    </source>
</evidence>
<keyword evidence="1" id="KW-0472">Membrane</keyword>
<dbReference type="EMBL" id="CP039346">
    <property type="protein sequence ID" value="QCD81439.1"/>
    <property type="molecule type" value="Genomic_DNA"/>
</dbReference>
<accession>A0A4D6KZJ8</accession>
<name>A0A4D6KZJ8_VIGUN</name>
<organism evidence="2 3">
    <name type="scientific">Vigna unguiculata</name>
    <name type="common">Cowpea</name>
    <dbReference type="NCBI Taxonomy" id="3917"/>
    <lineage>
        <taxon>Eukaryota</taxon>
        <taxon>Viridiplantae</taxon>
        <taxon>Streptophyta</taxon>
        <taxon>Embryophyta</taxon>
        <taxon>Tracheophyta</taxon>
        <taxon>Spermatophyta</taxon>
        <taxon>Magnoliopsida</taxon>
        <taxon>eudicotyledons</taxon>
        <taxon>Gunneridae</taxon>
        <taxon>Pentapetalae</taxon>
        <taxon>rosids</taxon>
        <taxon>fabids</taxon>
        <taxon>Fabales</taxon>
        <taxon>Fabaceae</taxon>
        <taxon>Papilionoideae</taxon>
        <taxon>50 kb inversion clade</taxon>
        <taxon>NPAAA clade</taxon>
        <taxon>indigoferoid/millettioid clade</taxon>
        <taxon>Phaseoleae</taxon>
        <taxon>Vigna</taxon>
    </lineage>
</organism>
<feature type="transmembrane region" description="Helical" evidence="1">
    <location>
        <begin position="50"/>
        <end position="73"/>
    </location>
</feature>
<evidence type="ECO:0000313" key="3">
    <source>
        <dbReference type="Proteomes" id="UP000501690"/>
    </source>
</evidence>
<reference evidence="2 3" key="1">
    <citation type="submission" date="2019-04" db="EMBL/GenBank/DDBJ databases">
        <title>An improved genome assembly and genetic linkage map for asparagus bean, Vigna unguiculata ssp. sesquipedialis.</title>
        <authorList>
            <person name="Xia Q."/>
            <person name="Zhang R."/>
            <person name="Dong Y."/>
        </authorList>
    </citation>
    <scope>NUCLEOTIDE SEQUENCE [LARGE SCALE GENOMIC DNA]</scope>
    <source>
        <tissue evidence="2">Leaf</tissue>
    </source>
</reference>
<evidence type="ECO:0000313" key="2">
    <source>
        <dbReference type="EMBL" id="QCD81439.1"/>
    </source>
</evidence>
<keyword evidence="1" id="KW-0812">Transmembrane</keyword>
<dbReference type="AlphaFoldDB" id="A0A4D6KZJ8"/>
<dbReference type="Proteomes" id="UP000501690">
    <property type="component" value="Linkage Group LG2"/>
</dbReference>
<keyword evidence="3" id="KW-1185">Reference proteome</keyword>